<dbReference type="GO" id="GO:0016491">
    <property type="term" value="F:oxidoreductase activity"/>
    <property type="evidence" value="ECO:0007669"/>
    <property type="project" value="TreeGrafter"/>
</dbReference>
<accession>A0A7S1FTN5</accession>
<organism evidence="3">
    <name type="scientific">Corethron hystrix</name>
    <dbReference type="NCBI Taxonomy" id="216773"/>
    <lineage>
        <taxon>Eukaryota</taxon>
        <taxon>Sar</taxon>
        <taxon>Stramenopiles</taxon>
        <taxon>Ochrophyta</taxon>
        <taxon>Bacillariophyta</taxon>
        <taxon>Coscinodiscophyceae</taxon>
        <taxon>Corethrophycidae</taxon>
        <taxon>Corethrales</taxon>
        <taxon>Corethraceae</taxon>
        <taxon>Corethron</taxon>
    </lineage>
</organism>
<dbReference type="Pfam" id="PF22725">
    <property type="entry name" value="GFO_IDH_MocA_C3"/>
    <property type="match status" value="1"/>
</dbReference>
<sequence length="291" mass="31673">MHVMVTKPVVKTLAEHTALASAASAADRLCCVEVHKRLDPFYADARDRVRSSLGNFQYIYAYMSQPKHQLETFGAWAGKSSDISYYLNSHHVDLTEWTLHGRARPERVTATASTGVASSKGIETEDSITLTVQWKNVPDGTMGCAVYTSSWVAPRSDVHSQQRFFYMGSKGEINVDQAHRGCTLAQDGQPFLSVNPLFMKYTPTAGKFAGQGGYGVKSFEVFVDACIGCNAGTQKPGDYDDGSLATIHTTYQGSAILEAGRRSLDADGQPMDIVYDGVEGLVPTGINPHEF</sequence>
<dbReference type="Gene3D" id="3.40.50.720">
    <property type="entry name" value="NAD(P)-binding Rossmann-like Domain"/>
    <property type="match status" value="1"/>
</dbReference>
<evidence type="ECO:0000259" key="2">
    <source>
        <dbReference type="Pfam" id="PF22725"/>
    </source>
</evidence>
<reference evidence="3" key="1">
    <citation type="submission" date="2021-01" db="EMBL/GenBank/DDBJ databases">
        <authorList>
            <person name="Corre E."/>
            <person name="Pelletier E."/>
            <person name="Niang G."/>
            <person name="Scheremetjew M."/>
            <person name="Finn R."/>
            <person name="Kale V."/>
            <person name="Holt S."/>
            <person name="Cochrane G."/>
            <person name="Meng A."/>
            <person name="Brown T."/>
            <person name="Cohen L."/>
        </authorList>
    </citation>
    <scope>NUCLEOTIDE SEQUENCE</scope>
    <source>
        <strain evidence="3">308</strain>
    </source>
</reference>
<feature type="domain" description="GFO/IDH/MocA-like oxidoreductase" evidence="2">
    <location>
        <begin position="46"/>
        <end position="173"/>
    </location>
</feature>
<evidence type="ECO:0000313" key="3">
    <source>
        <dbReference type="EMBL" id="CAD8888902.1"/>
    </source>
</evidence>
<dbReference type="GO" id="GO:0006740">
    <property type="term" value="P:NADPH regeneration"/>
    <property type="evidence" value="ECO:0007669"/>
    <property type="project" value="TreeGrafter"/>
</dbReference>
<dbReference type="AlphaFoldDB" id="A0A7S1FTN5"/>
<dbReference type="PANTHER" id="PTHR42840:SF6">
    <property type="entry name" value="BINDING ROSSMANN FOLD OXIDOREDUCTASE, PUTATIVE (AFU_ORTHOLOGUE AFUA_3G11930)-RELATED"/>
    <property type="match status" value="1"/>
</dbReference>
<protein>
    <recommendedName>
        <fullName evidence="2">GFO/IDH/MocA-like oxidoreductase domain-containing protein</fullName>
    </recommendedName>
</protein>
<dbReference type="EMBL" id="HBFR01022422">
    <property type="protein sequence ID" value="CAD8888902.1"/>
    <property type="molecule type" value="Transcribed_RNA"/>
</dbReference>
<dbReference type="PANTHER" id="PTHR42840">
    <property type="entry name" value="NAD(P)-BINDING ROSSMANN-FOLD SUPERFAMILY PROTEIN-RELATED"/>
    <property type="match status" value="1"/>
</dbReference>
<comment type="similarity">
    <text evidence="1">Belongs to the Gfo/Idh/MocA family.</text>
</comment>
<dbReference type="GO" id="GO:0005737">
    <property type="term" value="C:cytoplasm"/>
    <property type="evidence" value="ECO:0007669"/>
    <property type="project" value="TreeGrafter"/>
</dbReference>
<dbReference type="SUPFAM" id="SSF55347">
    <property type="entry name" value="Glyceraldehyde-3-phosphate dehydrogenase-like, C-terminal domain"/>
    <property type="match status" value="1"/>
</dbReference>
<dbReference type="Gene3D" id="3.30.360.10">
    <property type="entry name" value="Dihydrodipicolinate Reductase, domain 2"/>
    <property type="match status" value="1"/>
</dbReference>
<gene>
    <name evidence="3" type="ORF">CHYS00102_LOCUS16102</name>
</gene>
<evidence type="ECO:0000256" key="1">
    <source>
        <dbReference type="ARBA" id="ARBA00010928"/>
    </source>
</evidence>
<name>A0A7S1FTN5_9STRA</name>
<dbReference type="InterPro" id="IPR055170">
    <property type="entry name" value="GFO_IDH_MocA-like_dom"/>
</dbReference>
<proteinExistence type="inferred from homology"/>